<proteinExistence type="predicted"/>
<feature type="transmembrane region" description="Helical" evidence="1">
    <location>
        <begin position="43"/>
        <end position="62"/>
    </location>
</feature>
<dbReference type="InterPro" id="IPR018729">
    <property type="entry name" value="DUF2269_transmembrane"/>
</dbReference>
<evidence type="ECO:0000313" key="2">
    <source>
        <dbReference type="EMBL" id="GAA5163292.1"/>
    </source>
</evidence>
<dbReference type="EMBL" id="BAABLD010000007">
    <property type="protein sequence ID" value="GAA5163292.1"/>
    <property type="molecule type" value="Genomic_DNA"/>
</dbReference>
<feature type="transmembrane region" description="Helical" evidence="1">
    <location>
        <begin position="82"/>
        <end position="103"/>
    </location>
</feature>
<keyword evidence="3" id="KW-1185">Reference proteome</keyword>
<protein>
    <submittedName>
        <fullName evidence="2">DUF2269 family protein</fullName>
    </submittedName>
</protein>
<sequence length="157" mass="17498">MNSYLCIKYLHVISSVVLIGTGFGSAFYLFCANRFGDTAAKLFVGRFVVLADWIFTTPAVIVQPLSGLWLMRAVGWELSTPWIAAGLALYMFVGLCWLPVVVLQIRMHQLARKAHASAEPLPPAYRRMALWWEGLGYCGFGGAMLIFWVMVTKPTGF</sequence>
<gene>
    <name evidence="2" type="ORF">GCM10025770_15200</name>
</gene>
<feature type="transmembrane region" description="Helical" evidence="1">
    <location>
        <begin position="130"/>
        <end position="151"/>
    </location>
</feature>
<evidence type="ECO:0000313" key="3">
    <source>
        <dbReference type="Proteomes" id="UP001500547"/>
    </source>
</evidence>
<dbReference type="Pfam" id="PF10027">
    <property type="entry name" value="DUF2269"/>
    <property type="match status" value="1"/>
</dbReference>
<name>A0ABP9QKD4_9RHOO</name>
<evidence type="ECO:0000256" key="1">
    <source>
        <dbReference type="SAM" id="Phobius"/>
    </source>
</evidence>
<organism evidence="2 3">
    <name type="scientific">Viridibacterium curvum</name>
    <dbReference type="NCBI Taxonomy" id="1101404"/>
    <lineage>
        <taxon>Bacteria</taxon>
        <taxon>Pseudomonadati</taxon>
        <taxon>Pseudomonadota</taxon>
        <taxon>Betaproteobacteria</taxon>
        <taxon>Rhodocyclales</taxon>
        <taxon>Rhodocyclaceae</taxon>
        <taxon>Viridibacterium</taxon>
    </lineage>
</organism>
<accession>A0ABP9QKD4</accession>
<keyword evidence="1" id="KW-0472">Membrane</keyword>
<dbReference type="Proteomes" id="UP001500547">
    <property type="component" value="Unassembled WGS sequence"/>
</dbReference>
<keyword evidence="1" id="KW-1133">Transmembrane helix</keyword>
<comment type="caution">
    <text evidence="2">The sequence shown here is derived from an EMBL/GenBank/DDBJ whole genome shotgun (WGS) entry which is preliminary data.</text>
</comment>
<keyword evidence="1" id="KW-0812">Transmembrane</keyword>
<dbReference type="RefSeq" id="WP_345532286.1">
    <property type="nucleotide sequence ID" value="NZ_BAABLD010000007.1"/>
</dbReference>
<feature type="transmembrane region" description="Helical" evidence="1">
    <location>
        <begin position="12"/>
        <end position="31"/>
    </location>
</feature>
<reference evidence="3" key="1">
    <citation type="journal article" date="2019" name="Int. J. Syst. Evol. Microbiol.">
        <title>The Global Catalogue of Microorganisms (GCM) 10K type strain sequencing project: providing services to taxonomists for standard genome sequencing and annotation.</title>
        <authorList>
            <consortium name="The Broad Institute Genomics Platform"/>
            <consortium name="The Broad Institute Genome Sequencing Center for Infectious Disease"/>
            <person name="Wu L."/>
            <person name="Ma J."/>
        </authorList>
    </citation>
    <scope>NUCLEOTIDE SEQUENCE [LARGE SCALE GENOMIC DNA]</scope>
    <source>
        <strain evidence="3">JCM 18715</strain>
    </source>
</reference>